<accession>A0ABY5XZC0</accession>
<dbReference type="Proteomes" id="UP001058120">
    <property type="component" value="Chromosome"/>
</dbReference>
<sequence length="154" mass="17377">MSFNPQEMAKDILLRYWDGSLPVNPVTIAKKLDLNVIYGGADLELSGSFDADSHTIFINEDDSLNKQRFTIAHEIGHAVLGHGSSPRTKIRYNQANFQLKEYEANLFAAELLMPIEAINYMIKQTEIGLKEMAEVFSVSSQALEIRLKRLGYLL</sequence>
<dbReference type="Gene3D" id="1.10.10.2910">
    <property type="match status" value="1"/>
</dbReference>
<protein>
    <submittedName>
        <fullName evidence="2">ImmA/IrrE family metallo-endopeptidase</fullName>
    </submittedName>
</protein>
<dbReference type="InterPro" id="IPR010359">
    <property type="entry name" value="IrrE_HExxH"/>
</dbReference>
<evidence type="ECO:0000259" key="1">
    <source>
        <dbReference type="Pfam" id="PF06114"/>
    </source>
</evidence>
<evidence type="ECO:0000313" key="3">
    <source>
        <dbReference type="Proteomes" id="UP001058120"/>
    </source>
</evidence>
<dbReference type="PANTHER" id="PTHR43236">
    <property type="entry name" value="ANTITOXIN HIGA1"/>
    <property type="match status" value="1"/>
</dbReference>
<keyword evidence="3" id="KW-1185">Reference proteome</keyword>
<reference evidence="2" key="1">
    <citation type="submission" date="2020-12" db="EMBL/GenBank/DDBJ databases">
        <title>Taurinivorans muris gen. nov., sp. nov., fundamental and realized metabolic niche of a ubiquitous sulfidogenic bacterium in the murine intestine.</title>
        <authorList>
            <person name="Ye H."/>
            <person name="Hanson B.T."/>
            <person name="Loy A."/>
        </authorList>
    </citation>
    <scope>NUCLEOTIDE SEQUENCE</scope>
    <source>
        <strain evidence="2">LT0009</strain>
    </source>
</reference>
<gene>
    <name evidence="2" type="ORF">JBF11_07175</name>
</gene>
<dbReference type="PANTHER" id="PTHR43236:SF2">
    <property type="entry name" value="BLL0069 PROTEIN"/>
    <property type="match status" value="1"/>
</dbReference>
<proteinExistence type="predicted"/>
<name>A0ABY5XZC0_9BACT</name>
<dbReference type="EMBL" id="CP065938">
    <property type="protein sequence ID" value="UWX05234.1"/>
    <property type="molecule type" value="Genomic_DNA"/>
</dbReference>
<dbReference type="Pfam" id="PF06114">
    <property type="entry name" value="Peptidase_M78"/>
    <property type="match status" value="1"/>
</dbReference>
<organism evidence="2 3">
    <name type="scientific">Taurinivorans muris</name>
    <dbReference type="NCBI Taxonomy" id="2787751"/>
    <lineage>
        <taxon>Bacteria</taxon>
        <taxon>Pseudomonadati</taxon>
        <taxon>Thermodesulfobacteriota</taxon>
        <taxon>Desulfovibrionia</taxon>
        <taxon>Desulfovibrionales</taxon>
        <taxon>Desulfovibrionaceae</taxon>
        <taxon>Taurinivorans</taxon>
    </lineage>
</organism>
<dbReference type="InterPro" id="IPR052345">
    <property type="entry name" value="Rad_response_metalloprotease"/>
</dbReference>
<dbReference type="RefSeq" id="WP_334314803.1">
    <property type="nucleotide sequence ID" value="NZ_CP065938.1"/>
</dbReference>
<evidence type="ECO:0000313" key="2">
    <source>
        <dbReference type="EMBL" id="UWX05234.1"/>
    </source>
</evidence>
<feature type="domain" description="IrrE N-terminal-like" evidence="1">
    <location>
        <begin position="31"/>
        <end position="148"/>
    </location>
</feature>